<reference evidence="4" key="1">
    <citation type="submission" date="2013-02" db="EMBL/GenBank/DDBJ databases">
        <authorList>
            <person name="Hughes D."/>
        </authorList>
    </citation>
    <scope>NUCLEOTIDE SEQUENCE</scope>
    <source>
        <strain>Durham</strain>
        <strain evidence="4">NC isolate 2 -- Noor lab</strain>
    </source>
</reference>
<dbReference type="GO" id="GO:0006629">
    <property type="term" value="P:lipid metabolic process"/>
    <property type="evidence" value="ECO:0007669"/>
    <property type="project" value="InterPro"/>
</dbReference>
<name>T1GJ70_MEGSC</name>
<keyword evidence="1" id="KW-1133">Transmembrane helix</keyword>
<dbReference type="InterPro" id="IPR005804">
    <property type="entry name" value="FA_desaturase_dom"/>
</dbReference>
<dbReference type="EMBL" id="CAQQ02010470">
    <property type="status" value="NOT_ANNOTATED_CDS"/>
    <property type="molecule type" value="Genomic_DNA"/>
</dbReference>
<protein>
    <recommendedName>
        <fullName evidence="2">Fatty acid desaturase domain-containing protein</fullName>
    </recommendedName>
</protein>
<dbReference type="HOGENOM" id="CLU_1231144_0_0_1"/>
<accession>T1GJ70</accession>
<dbReference type="STRING" id="36166.T1GJ70"/>
<dbReference type="EMBL" id="CAQQ02010469">
    <property type="status" value="NOT_ANNOTATED_CDS"/>
    <property type="molecule type" value="Genomic_DNA"/>
</dbReference>
<keyword evidence="4" id="KW-1185">Reference proteome</keyword>
<keyword evidence="1" id="KW-0472">Membrane</keyword>
<sequence length="225" mass="26728">MKKIQFERPEFLSISQFEKFKKVPTIEDNFPEQIIYSNMVTFLQSCRSEHHLQNLTLLEEFIGKIPSSKKLEFAHYLYSPGRYTIVVDFIVQGDSMSIEISRFLTKYVSGYSQKNKTNICQYMIHNVILASTFISAMVYARYNNWLLLVFAGLMMCWNAVIGHNYFHRKDNWRMYTFNLSLMNVSDWRISHVLSHHFYANTFHDLELSLFEPLLCWVPNPYIKSK</sequence>
<reference evidence="3" key="2">
    <citation type="submission" date="2015-06" db="UniProtKB">
        <authorList>
            <consortium name="EnsemblMetazoa"/>
        </authorList>
    </citation>
    <scope>IDENTIFICATION</scope>
</reference>
<feature type="transmembrane region" description="Helical" evidence="1">
    <location>
        <begin position="145"/>
        <end position="166"/>
    </location>
</feature>
<dbReference type="AlphaFoldDB" id="T1GJ70"/>
<feature type="domain" description="Fatty acid desaturase" evidence="2">
    <location>
        <begin position="145"/>
        <end position="221"/>
    </location>
</feature>
<keyword evidence="1" id="KW-0812">Transmembrane</keyword>
<proteinExistence type="predicted"/>
<evidence type="ECO:0000259" key="2">
    <source>
        <dbReference type="Pfam" id="PF00487"/>
    </source>
</evidence>
<dbReference type="PANTHER" id="PTHR16740:SF1">
    <property type="entry name" value="CYTOCHROME B5-RELATED PROTEIN-RELATED"/>
    <property type="match status" value="1"/>
</dbReference>
<dbReference type="EnsemblMetazoa" id="MESCA003514-RA">
    <property type="protein sequence ID" value="MESCA003514-PA"/>
    <property type="gene ID" value="MESCA003514"/>
</dbReference>
<dbReference type="PANTHER" id="PTHR16740">
    <property type="entry name" value="CYTOCHROME B5-RELATED PROTEIN-RELATED"/>
    <property type="match status" value="1"/>
</dbReference>
<feature type="transmembrane region" description="Helical" evidence="1">
    <location>
        <begin position="122"/>
        <end position="139"/>
    </location>
</feature>
<organism evidence="3 4">
    <name type="scientific">Megaselia scalaris</name>
    <name type="common">Humpbacked fly</name>
    <name type="synonym">Phora scalaris</name>
    <dbReference type="NCBI Taxonomy" id="36166"/>
    <lineage>
        <taxon>Eukaryota</taxon>
        <taxon>Metazoa</taxon>
        <taxon>Ecdysozoa</taxon>
        <taxon>Arthropoda</taxon>
        <taxon>Hexapoda</taxon>
        <taxon>Insecta</taxon>
        <taxon>Pterygota</taxon>
        <taxon>Neoptera</taxon>
        <taxon>Endopterygota</taxon>
        <taxon>Diptera</taxon>
        <taxon>Brachycera</taxon>
        <taxon>Muscomorpha</taxon>
        <taxon>Platypezoidea</taxon>
        <taxon>Phoridae</taxon>
        <taxon>Megaseliini</taxon>
        <taxon>Megaselia</taxon>
    </lineage>
</organism>
<evidence type="ECO:0000256" key="1">
    <source>
        <dbReference type="SAM" id="Phobius"/>
    </source>
</evidence>
<evidence type="ECO:0000313" key="3">
    <source>
        <dbReference type="EnsemblMetazoa" id="MESCA003514-PA"/>
    </source>
</evidence>
<dbReference type="InterPro" id="IPR053100">
    <property type="entry name" value="Cytochrome_b5-related"/>
</dbReference>
<dbReference type="Proteomes" id="UP000015102">
    <property type="component" value="Unassembled WGS sequence"/>
</dbReference>
<evidence type="ECO:0000313" key="4">
    <source>
        <dbReference type="Proteomes" id="UP000015102"/>
    </source>
</evidence>
<dbReference type="Pfam" id="PF00487">
    <property type="entry name" value="FA_desaturase"/>
    <property type="match status" value="1"/>
</dbReference>